<proteinExistence type="predicted"/>
<name>X1UKG3_9ZZZZ</name>
<feature type="non-terminal residue" evidence="1">
    <location>
        <position position="1"/>
    </location>
</feature>
<accession>X1UKG3</accession>
<protein>
    <submittedName>
        <fullName evidence="1">Uncharacterized protein</fullName>
    </submittedName>
</protein>
<comment type="caution">
    <text evidence="1">The sequence shown here is derived from an EMBL/GenBank/DDBJ whole genome shotgun (WGS) entry which is preliminary data.</text>
</comment>
<dbReference type="EMBL" id="BARW01036450">
    <property type="protein sequence ID" value="GAJ17984.1"/>
    <property type="molecule type" value="Genomic_DNA"/>
</dbReference>
<dbReference type="AlphaFoldDB" id="X1UKG3"/>
<gene>
    <name evidence="1" type="ORF">S12H4_56573</name>
</gene>
<sequence length="49" mass="5561">TYVLYQVADEVGKMTEPGDLLPSRFPNAPLPRFIKEKPEVVARVKEMLS</sequence>
<evidence type="ECO:0000313" key="1">
    <source>
        <dbReference type="EMBL" id="GAJ17984.1"/>
    </source>
</evidence>
<organism evidence="1">
    <name type="scientific">marine sediment metagenome</name>
    <dbReference type="NCBI Taxonomy" id="412755"/>
    <lineage>
        <taxon>unclassified sequences</taxon>
        <taxon>metagenomes</taxon>
        <taxon>ecological metagenomes</taxon>
    </lineage>
</organism>
<reference evidence="1" key="1">
    <citation type="journal article" date="2014" name="Front. Microbiol.">
        <title>High frequency of phylogenetically diverse reductive dehalogenase-homologous genes in deep subseafloor sedimentary metagenomes.</title>
        <authorList>
            <person name="Kawai M."/>
            <person name="Futagami T."/>
            <person name="Toyoda A."/>
            <person name="Takaki Y."/>
            <person name="Nishi S."/>
            <person name="Hori S."/>
            <person name="Arai W."/>
            <person name="Tsubouchi T."/>
            <person name="Morono Y."/>
            <person name="Uchiyama I."/>
            <person name="Ito T."/>
            <person name="Fujiyama A."/>
            <person name="Inagaki F."/>
            <person name="Takami H."/>
        </authorList>
    </citation>
    <scope>NUCLEOTIDE SEQUENCE</scope>
    <source>
        <strain evidence="1">Expedition CK06-06</strain>
    </source>
</reference>